<reference evidence="3 4" key="1">
    <citation type="submission" date="2016-03" db="EMBL/GenBank/DDBJ databases">
        <title>Acinetobacter genomospecies 28 strain ANC 4149.</title>
        <authorList>
            <person name="Radolfova-Krizova L."/>
            <person name="Nemec A."/>
        </authorList>
    </citation>
    <scope>NUCLEOTIDE SEQUENCE [LARGE SCALE GENOMIC DNA]</scope>
    <source>
        <strain evidence="3 4">ANC 4149</strain>
    </source>
</reference>
<dbReference type="OrthoDB" id="9787787at2"/>
<evidence type="ECO:0000313" key="4">
    <source>
        <dbReference type="Proteomes" id="UP000076276"/>
    </source>
</evidence>
<comment type="caution">
    <text evidence="3">The sequence shown here is derived from an EMBL/GenBank/DDBJ whole genome shotgun (WGS) entry which is preliminary data.</text>
</comment>
<feature type="region of interest" description="Disordered" evidence="1">
    <location>
        <begin position="1"/>
        <end position="26"/>
    </location>
</feature>
<name>A0A151Y439_9GAMM</name>
<feature type="compositionally biased region" description="Basic residues" evidence="1">
    <location>
        <begin position="7"/>
        <end position="16"/>
    </location>
</feature>
<dbReference type="PANTHER" id="PTHR33516:SF2">
    <property type="entry name" value="LEXA REPRESSOR-RELATED"/>
    <property type="match status" value="1"/>
</dbReference>
<dbReference type="CDD" id="cd06529">
    <property type="entry name" value="S24_LexA-like"/>
    <property type="match status" value="1"/>
</dbReference>
<dbReference type="SUPFAM" id="SSF51306">
    <property type="entry name" value="LexA/Signal peptidase"/>
    <property type="match status" value="1"/>
</dbReference>
<dbReference type="NCBIfam" id="NF007621">
    <property type="entry name" value="PRK10276.1"/>
    <property type="match status" value="1"/>
</dbReference>
<evidence type="ECO:0000259" key="2">
    <source>
        <dbReference type="Pfam" id="PF00717"/>
    </source>
</evidence>
<dbReference type="Proteomes" id="UP000076276">
    <property type="component" value="Unassembled WGS sequence"/>
</dbReference>
<accession>A0A151Y439</accession>
<dbReference type="EMBL" id="LUAW01000013">
    <property type="protein sequence ID" value="KYQ72790.1"/>
    <property type="molecule type" value="Genomic_DNA"/>
</dbReference>
<feature type="domain" description="Peptidase S24/S26A/S26B/S26C" evidence="2">
    <location>
        <begin position="69"/>
        <end position="183"/>
    </location>
</feature>
<gene>
    <name evidence="3" type="ORF">AZH43_08000</name>
</gene>
<dbReference type="PANTHER" id="PTHR33516">
    <property type="entry name" value="LEXA REPRESSOR"/>
    <property type="match status" value="1"/>
</dbReference>
<organism evidence="3 4">
    <name type="scientific">Acinetobacter pragensis</name>
    <dbReference type="NCBI Taxonomy" id="1806892"/>
    <lineage>
        <taxon>Bacteria</taxon>
        <taxon>Pseudomonadati</taxon>
        <taxon>Pseudomonadota</taxon>
        <taxon>Gammaproteobacteria</taxon>
        <taxon>Moraxellales</taxon>
        <taxon>Moraxellaceae</taxon>
        <taxon>Acinetobacter</taxon>
    </lineage>
</organism>
<keyword evidence="4" id="KW-1185">Reference proteome</keyword>
<dbReference type="STRING" id="1806892.AZH43_08000"/>
<dbReference type="InterPro" id="IPR050077">
    <property type="entry name" value="LexA_repressor"/>
</dbReference>
<dbReference type="Gene3D" id="2.10.109.10">
    <property type="entry name" value="Umud Fragment, subunit A"/>
    <property type="match status" value="1"/>
</dbReference>
<dbReference type="RefSeq" id="WP_067667142.1">
    <property type="nucleotide sequence ID" value="NZ_CBCSIK010000008.1"/>
</dbReference>
<evidence type="ECO:0000313" key="3">
    <source>
        <dbReference type="EMBL" id="KYQ72790.1"/>
    </source>
</evidence>
<dbReference type="InterPro" id="IPR015927">
    <property type="entry name" value="Peptidase_S24_S26A/B/C"/>
</dbReference>
<proteinExistence type="predicted"/>
<dbReference type="Pfam" id="PF00717">
    <property type="entry name" value="Peptidase_S24"/>
    <property type="match status" value="1"/>
</dbReference>
<sequence>MDESKPSKHGGKRNGAGRKQEYGENTKVLRVPESRILEIKQYLKKPKRENEVSDIRLINPTTHMQIPLAVERVQAGFPSPAQDYVDKKLDLNEHLIRNAAATFIVRVNSLSMIDIGLDINDELIVDRSLQAKHRDIVIALVDNDFTVKRLMIEGDKHWLKAENAEFSDIHFKDGQEFMIWGVVTRVIKSLR</sequence>
<dbReference type="InterPro" id="IPR036286">
    <property type="entry name" value="LexA/Signal_pep-like_sf"/>
</dbReference>
<dbReference type="InterPro" id="IPR039418">
    <property type="entry name" value="LexA-like"/>
</dbReference>
<protein>
    <submittedName>
        <fullName evidence="3">DNA polymerase V</fullName>
    </submittedName>
</protein>
<dbReference type="AlphaFoldDB" id="A0A151Y439"/>
<evidence type="ECO:0000256" key="1">
    <source>
        <dbReference type="SAM" id="MobiDB-lite"/>
    </source>
</evidence>